<comment type="caution">
    <text evidence="4">The sequence shown here is derived from an EMBL/GenBank/DDBJ whole genome shotgun (WGS) entry which is preliminary data.</text>
</comment>
<feature type="domain" description="Periplasmic binding protein" evidence="3">
    <location>
        <begin position="26"/>
        <end position="304"/>
    </location>
</feature>
<keyword evidence="5" id="KW-1185">Reference proteome</keyword>
<dbReference type="PANTHER" id="PTHR30036">
    <property type="entry name" value="D-XYLOSE-BINDING PERIPLASMIC PROTEIN"/>
    <property type="match status" value="1"/>
</dbReference>
<evidence type="ECO:0000256" key="1">
    <source>
        <dbReference type="ARBA" id="ARBA00004196"/>
    </source>
</evidence>
<dbReference type="InterPro" id="IPR025997">
    <property type="entry name" value="SBP_2_dom"/>
</dbReference>
<accession>A0ABS5T9C4</accession>
<dbReference type="Gene3D" id="3.40.50.2300">
    <property type="match status" value="2"/>
</dbReference>
<sequence length="353" mass="37709">MAMVLSGCGGDAAASDSVYANEGATVGISMPNKTSSRWTDDGTSMAQQFKAMGYKVEINYANDTSEQQAEQIKAMVDNDDQLLVIAAVDGGALGDVLAQAAAKDIPVIAYDRLLTDTTDVGYQATFDNERVGVLQGQYIVSQLGLDSGQDGPFNVELFAGSPTDANANSFYKGSMSVLRKYINSGKIVVRSNQTQFKAITTDLYSGDIAKERMSKILKANYTGGEKVDAVLSPYDGMTIGIIDALKAAGYGTNYKPLPITTGQDSEIPSVKSIINNEQSETIFKDTRELAKVAVQQGNALLTGADPIINDTTTFDNGKKVVPTYLLYPVEVVRTNYQTLLVDSGYITKADLAA</sequence>
<dbReference type="PANTHER" id="PTHR30036:SF1">
    <property type="entry name" value="D-XYLOSE-BINDING PERIPLASMIC PROTEIN"/>
    <property type="match status" value="1"/>
</dbReference>
<dbReference type="InterPro" id="IPR050555">
    <property type="entry name" value="Bact_Solute-Bind_Prot2"/>
</dbReference>
<dbReference type="Proteomes" id="UP001197247">
    <property type="component" value="Unassembled WGS sequence"/>
</dbReference>
<dbReference type="CDD" id="cd19994">
    <property type="entry name" value="PBP1_ChvE"/>
    <property type="match status" value="1"/>
</dbReference>
<reference evidence="4 5" key="1">
    <citation type="submission" date="2021-05" db="EMBL/GenBank/DDBJ databases">
        <title>Kineosporia and Streptomyces sp. nov. two new marine actinobacteria isolated from Coral.</title>
        <authorList>
            <person name="Buangrab K."/>
            <person name="Sutthacheep M."/>
            <person name="Yeemin T."/>
            <person name="Harunari E."/>
            <person name="Igarashi Y."/>
            <person name="Kanchanasin P."/>
            <person name="Tanasupawat S."/>
            <person name="Phongsopitanun W."/>
        </authorList>
    </citation>
    <scope>NUCLEOTIDE SEQUENCE [LARGE SCALE GENOMIC DNA]</scope>
    <source>
        <strain evidence="4 5">J2-2</strain>
    </source>
</reference>
<dbReference type="EMBL" id="JAHBAY010000001">
    <property type="protein sequence ID" value="MBT0767642.1"/>
    <property type="molecule type" value="Genomic_DNA"/>
</dbReference>
<evidence type="ECO:0000259" key="3">
    <source>
        <dbReference type="Pfam" id="PF13407"/>
    </source>
</evidence>
<evidence type="ECO:0000313" key="4">
    <source>
        <dbReference type="EMBL" id="MBT0767642.1"/>
    </source>
</evidence>
<keyword evidence="2" id="KW-0732">Signal</keyword>
<comment type="subcellular location">
    <subcellularLocation>
        <location evidence="1">Cell envelope</location>
    </subcellularLocation>
</comment>
<evidence type="ECO:0000313" key="5">
    <source>
        <dbReference type="Proteomes" id="UP001197247"/>
    </source>
</evidence>
<dbReference type="SUPFAM" id="SSF53822">
    <property type="entry name" value="Periplasmic binding protein-like I"/>
    <property type="match status" value="1"/>
</dbReference>
<organism evidence="4 5">
    <name type="scientific">Kineosporia corallincola</name>
    <dbReference type="NCBI Taxonomy" id="2835133"/>
    <lineage>
        <taxon>Bacteria</taxon>
        <taxon>Bacillati</taxon>
        <taxon>Actinomycetota</taxon>
        <taxon>Actinomycetes</taxon>
        <taxon>Kineosporiales</taxon>
        <taxon>Kineosporiaceae</taxon>
        <taxon>Kineosporia</taxon>
    </lineage>
</organism>
<dbReference type="Pfam" id="PF13407">
    <property type="entry name" value="Peripla_BP_4"/>
    <property type="match status" value="1"/>
</dbReference>
<evidence type="ECO:0000256" key="2">
    <source>
        <dbReference type="ARBA" id="ARBA00022729"/>
    </source>
</evidence>
<protein>
    <submittedName>
        <fullName evidence="4">Sugar-binding protein</fullName>
    </submittedName>
</protein>
<gene>
    <name evidence="4" type="ORF">KIH74_01815</name>
</gene>
<proteinExistence type="predicted"/>
<dbReference type="InterPro" id="IPR028082">
    <property type="entry name" value="Peripla_BP_I"/>
</dbReference>
<name>A0ABS5T9C4_9ACTN</name>